<dbReference type="AlphaFoldDB" id="A0A644YYE7"/>
<protein>
    <submittedName>
        <fullName evidence="1">Uncharacterized protein</fullName>
    </submittedName>
</protein>
<proteinExistence type="predicted"/>
<accession>A0A644YYE7</accession>
<organism evidence="1">
    <name type="scientific">bioreactor metagenome</name>
    <dbReference type="NCBI Taxonomy" id="1076179"/>
    <lineage>
        <taxon>unclassified sequences</taxon>
        <taxon>metagenomes</taxon>
        <taxon>ecological metagenomes</taxon>
    </lineage>
</organism>
<evidence type="ECO:0000313" key="1">
    <source>
        <dbReference type="EMBL" id="MPM31493.1"/>
    </source>
</evidence>
<gene>
    <name evidence="1" type="ORF">SDC9_78048</name>
</gene>
<sequence>MGFFPNHAVQVLLGVFKARRVQVRRQKFKALHAVRHGPGVGHHDLICLIFPQIGKLLQHFVGGLKVDGKARVGVRKLLRRQQNVAVYLVLRLPEVDVASGADGLSKLLAKPHDGSVQLPQILLRLHVAVAQHK</sequence>
<comment type="caution">
    <text evidence="1">The sequence shown here is derived from an EMBL/GenBank/DDBJ whole genome shotgun (WGS) entry which is preliminary data.</text>
</comment>
<reference evidence="1" key="1">
    <citation type="submission" date="2019-08" db="EMBL/GenBank/DDBJ databases">
        <authorList>
            <person name="Kucharzyk K."/>
            <person name="Murdoch R.W."/>
            <person name="Higgins S."/>
            <person name="Loffler F."/>
        </authorList>
    </citation>
    <scope>NUCLEOTIDE SEQUENCE</scope>
</reference>
<name>A0A644YYE7_9ZZZZ</name>
<dbReference type="EMBL" id="VSSQ01006089">
    <property type="protein sequence ID" value="MPM31493.1"/>
    <property type="molecule type" value="Genomic_DNA"/>
</dbReference>